<keyword evidence="6" id="KW-1185">Reference proteome</keyword>
<dbReference type="Pfam" id="PF08220">
    <property type="entry name" value="HTH_DeoR"/>
    <property type="match status" value="1"/>
</dbReference>
<dbReference type="Proteomes" id="UP001058364">
    <property type="component" value="Chromosome"/>
</dbReference>
<name>A0ABY5TV27_9BACT</name>
<reference evidence="5" key="1">
    <citation type="submission" date="2022-08" db="EMBL/GenBank/DDBJ databases">
        <title>Complete genome sequence of Mycoplasma molare type strain H 542.</title>
        <authorList>
            <person name="Spergser J."/>
        </authorList>
    </citation>
    <scope>NUCLEOTIDE SEQUENCE</scope>
    <source>
        <strain evidence="5">H 542</strain>
    </source>
</reference>
<dbReference type="PANTHER" id="PTHR30363:SF44">
    <property type="entry name" value="AGA OPERON TRANSCRIPTIONAL REPRESSOR-RELATED"/>
    <property type="match status" value="1"/>
</dbReference>
<protein>
    <submittedName>
        <fullName evidence="5">DeoR/GlpR family DNA-binding transcription regulator</fullName>
    </submittedName>
</protein>
<dbReference type="GO" id="GO:0003677">
    <property type="term" value="F:DNA binding"/>
    <property type="evidence" value="ECO:0007669"/>
    <property type="project" value="UniProtKB-KW"/>
</dbReference>
<keyword evidence="5" id="KW-0238">DNA-binding</keyword>
<dbReference type="InterPro" id="IPR001034">
    <property type="entry name" value="DeoR_HTH"/>
</dbReference>
<evidence type="ECO:0000256" key="1">
    <source>
        <dbReference type="ARBA" id="ARBA00023015"/>
    </source>
</evidence>
<feature type="domain" description="HTH deoR-type" evidence="4">
    <location>
        <begin position="15"/>
        <end position="69"/>
    </location>
</feature>
<dbReference type="InterPro" id="IPR014036">
    <property type="entry name" value="DeoR-like_C"/>
</dbReference>
<feature type="domain" description="DeoR-like transcriptional repressor C-terminal sensor" evidence="3">
    <location>
        <begin position="84"/>
        <end position="238"/>
    </location>
</feature>
<evidence type="ECO:0000313" key="6">
    <source>
        <dbReference type="Proteomes" id="UP001058364"/>
    </source>
</evidence>
<evidence type="ECO:0000259" key="4">
    <source>
        <dbReference type="Pfam" id="PF08220"/>
    </source>
</evidence>
<gene>
    <name evidence="5" type="ORF">NX772_01630</name>
</gene>
<proteinExistence type="predicted"/>
<dbReference type="SUPFAM" id="SSF100950">
    <property type="entry name" value="NagB/RpiA/CoA transferase-like"/>
    <property type="match status" value="1"/>
</dbReference>
<dbReference type="SUPFAM" id="SSF46785">
    <property type="entry name" value="Winged helix' DNA-binding domain"/>
    <property type="match status" value="1"/>
</dbReference>
<dbReference type="PANTHER" id="PTHR30363">
    <property type="entry name" value="HTH-TYPE TRANSCRIPTIONAL REGULATOR SRLR-RELATED"/>
    <property type="match status" value="1"/>
</dbReference>
<evidence type="ECO:0000313" key="5">
    <source>
        <dbReference type="EMBL" id="UWD34512.1"/>
    </source>
</evidence>
<organism evidence="5 6">
    <name type="scientific">Mesomycoplasma molare</name>
    <dbReference type="NCBI Taxonomy" id="171288"/>
    <lineage>
        <taxon>Bacteria</taxon>
        <taxon>Bacillati</taxon>
        <taxon>Mycoplasmatota</taxon>
        <taxon>Mycoplasmoidales</taxon>
        <taxon>Metamycoplasmataceae</taxon>
        <taxon>Mesomycoplasma</taxon>
    </lineage>
</organism>
<dbReference type="InterPro" id="IPR036388">
    <property type="entry name" value="WH-like_DNA-bd_sf"/>
</dbReference>
<dbReference type="SMART" id="SM01134">
    <property type="entry name" value="DeoRC"/>
    <property type="match status" value="1"/>
</dbReference>
<dbReference type="Pfam" id="PF00455">
    <property type="entry name" value="DeoRC"/>
    <property type="match status" value="1"/>
</dbReference>
<evidence type="ECO:0000259" key="3">
    <source>
        <dbReference type="Pfam" id="PF00455"/>
    </source>
</evidence>
<dbReference type="InterPro" id="IPR037171">
    <property type="entry name" value="NagB/RpiA_transferase-like"/>
</dbReference>
<dbReference type="EMBL" id="CP103423">
    <property type="protein sequence ID" value="UWD34512.1"/>
    <property type="molecule type" value="Genomic_DNA"/>
</dbReference>
<keyword evidence="2" id="KW-0804">Transcription</keyword>
<dbReference type="RefSeq" id="WP_240532013.1">
    <property type="nucleotide sequence ID" value="NZ_CP103423.1"/>
</dbReference>
<dbReference type="Gene3D" id="3.40.50.1360">
    <property type="match status" value="1"/>
</dbReference>
<accession>A0ABY5TV27</accession>
<keyword evidence="1" id="KW-0805">Transcription regulation</keyword>
<dbReference type="InterPro" id="IPR050313">
    <property type="entry name" value="Carb_Metab_HTH_regulators"/>
</dbReference>
<evidence type="ECO:0000256" key="2">
    <source>
        <dbReference type="ARBA" id="ARBA00023163"/>
    </source>
</evidence>
<dbReference type="InterPro" id="IPR036390">
    <property type="entry name" value="WH_DNA-bd_sf"/>
</dbReference>
<sequence length="260" mass="29918">MEEVRGKKIMSFLKQKEINEYIRAKKVLKPIDIEEKFNLTKSTTRRYLIKLEEEGYIKRPFGEVIYNEKKNQIDKLAIEEVKNNPEEKRKIAETASVLAKDYLNIYVDGGSSCFYLLEFLDKSANIYTNSIYNAMHAINLGFKSVFMIGGQIKNKSLSTIALDLNTIKNFKFQIAFLGVNGIDEEGRLTTTEINQGIMKKHIAQYSDLVVVLATEEKFGYGTFYDFTPTNKMVLVVTDYTKRKDFDGLNLIVVKKPEILK</sequence>
<dbReference type="Gene3D" id="1.10.10.10">
    <property type="entry name" value="Winged helix-like DNA-binding domain superfamily/Winged helix DNA-binding domain"/>
    <property type="match status" value="1"/>
</dbReference>